<dbReference type="Proteomes" id="UP000051845">
    <property type="component" value="Unassembled WGS sequence"/>
</dbReference>
<dbReference type="GO" id="GO:0016491">
    <property type="term" value="F:oxidoreductase activity"/>
    <property type="evidence" value="ECO:0007669"/>
    <property type="project" value="InterPro"/>
</dbReference>
<evidence type="ECO:0000313" key="3">
    <source>
        <dbReference type="Proteomes" id="UP000051845"/>
    </source>
</evidence>
<dbReference type="SUPFAM" id="SSF51430">
    <property type="entry name" value="NAD(P)-linked oxidoreductase"/>
    <property type="match status" value="1"/>
</dbReference>
<comment type="caution">
    <text evidence="2">The sequence shown here is derived from an EMBL/GenBank/DDBJ whole genome shotgun (WGS) entry which is preliminary data.</text>
</comment>
<dbReference type="PRINTS" id="PR00069">
    <property type="entry name" value="ALDKETRDTASE"/>
</dbReference>
<proteinExistence type="predicted"/>
<dbReference type="PANTHER" id="PTHR43638:SF3">
    <property type="entry name" value="ALDEHYDE REDUCTASE"/>
    <property type="match status" value="1"/>
</dbReference>
<dbReference type="RefSeq" id="WP_054762013.1">
    <property type="nucleotide sequence ID" value="NZ_AYYR01000023.1"/>
</dbReference>
<dbReference type="PANTHER" id="PTHR43638">
    <property type="entry name" value="OXIDOREDUCTASE, ALDO/KETO REDUCTASE FAMILY PROTEIN"/>
    <property type="match status" value="1"/>
</dbReference>
<feature type="domain" description="NADP-dependent oxidoreductase" evidence="1">
    <location>
        <begin position="14"/>
        <end position="267"/>
    </location>
</feature>
<sequence>MQTLTIGNTTVPILGMGTWRLGETPSQRQNEIDALRYGLDHGVTVLDTAEIYGEGASETLVGEAIDQYARDQVYLVSKFAPWHASSTAIKTALEGSLKRLGVDYLDLYLYHWRGETPLAESFATLQALKQEGLIRAYGVSNFSAADLAETAAVPGGEAVVADELYYNFDKRSLEYSLKPDLIKKGITTIGYSPFGSGDGGRITLPQSLVDLAHDKGLTPHQLMLAWTLRDGDVLSIPKASTVAHMKANMVVIGTTFSQDELRLIDQTYPRPTADSPFEMM</sequence>
<dbReference type="InterPro" id="IPR020471">
    <property type="entry name" value="AKR"/>
</dbReference>
<dbReference type="PATRIC" id="fig|1423733.4.peg.1375"/>
<evidence type="ECO:0000313" key="2">
    <source>
        <dbReference type="EMBL" id="KRM76618.1"/>
    </source>
</evidence>
<dbReference type="Gene3D" id="3.20.20.100">
    <property type="entry name" value="NADP-dependent oxidoreductase domain"/>
    <property type="match status" value="1"/>
</dbReference>
<evidence type="ECO:0000259" key="1">
    <source>
        <dbReference type="Pfam" id="PF00248"/>
    </source>
</evidence>
<name>A0A0R2BC67_SECCO</name>
<dbReference type="EMBL" id="AYYR01000023">
    <property type="protein sequence ID" value="KRM76618.1"/>
    <property type="molecule type" value="Genomic_DNA"/>
</dbReference>
<dbReference type="STRING" id="33960.TY91_04300"/>
<organism evidence="2 3">
    <name type="scientific">Secundilactobacillus collinoides DSM 20515 = JCM 1123</name>
    <dbReference type="NCBI Taxonomy" id="1423733"/>
    <lineage>
        <taxon>Bacteria</taxon>
        <taxon>Bacillati</taxon>
        <taxon>Bacillota</taxon>
        <taxon>Bacilli</taxon>
        <taxon>Lactobacillales</taxon>
        <taxon>Lactobacillaceae</taxon>
        <taxon>Secundilactobacillus</taxon>
    </lineage>
</organism>
<dbReference type="Pfam" id="PF00248">
    <property type="entry name" value="Aldo_ket_red"/>
    <property type="match status" value="1"/>
</dbReference>
<gene>
    <name evidence="2" type="ORF">FC82_GL001307</name>
</gene>
<reference evidence="2 3" key="1">
    <citation type="journal article" date="2015" name="Genome Announc.">
        <title>Expanding the biotechnology potential of lactobacilli through comparative genomics of 213 strains and associated genera.</title>
        <authorList>
            <person name="Sun Z."/>
            <person name="Harris H.M."/>
            <person name="McCann A."/>
            <person name="Guo C."/>
            <person name="Argimon S."/>
            <person name="Zhang W."/>
            <person name="Yang X."/>
            <person name="Jeffery I.B."/>
            <person name="Cooney J.C."/>
            <person name="Kagawa T.F."/>
            <person name="Liu W."/>
            <person name="Song Y."/>
            <person name="Salvetti E."/>
            <person name="Wrobel A."/>
            <person name="Rasinkangas P."/>
            <person name="Parkhill J."/>
            <person name="Rea M.C."/>
            <person name="O'Sullivan O."/>
            <person name="Ritari J."/>
            <person name="Douillard F.P."/>
            <person name="Paul Ross R."/>
            <person name="Yang R."/>
            <person name="Briner A.E."/>
            <person name="Felis G.E."/>
            <person name="de Vos W.M."/>
            <person name="Barrangou R."/>
            <person name="Klaenhammer T.R."/>
            <person name="Caufield P.W."/>
            <person name="Cui Y."/>
            <person name="Zhang H."/>
            <person name="O'Toole P.W."/>
        </authorList>
    </citation>
    <scope>NUCLEOTIDE SEQUENCE [LARGE SCALE GENOMIC DNA]</scope>
    <source>
        <strain evidence="2 3">DSM 20515</strain>
    </source>
</reference>
<accession>A0A0R2BC67</accession>
<dbReference type="InterPro" id="IPR023210">
    <property type="entry name" value="NADP_OxRdtase_dom"/>
</dbReference>
<dbReference type="AlphaFoldDB" id="A0A0R2BC67"/>
<dbReference type="InterPro" id="IPR036812">
    <property type="entry name" value="NAD(P)_OxRdtase_dom_sf"/>
</dbReference>
<protein>
    <submittedName>
        <fullName evidence="2">Aldo keto reductase</fullName>
    </submittedName>
</protein>